<accession>A0A0E9TAG5</accession>
<proteinExistence type="predicted"/>
<organism evidence="1">
    <name type="scientific">Anguilla anguilla</name>
    <name type="common">European freshwater eel</name>
    <name type="synonym">Muraena anguilla</name>
    <dbReference type="NCBI Taxonomy" id="7936"/>
    <lineage>
        <taxon>Eukaryota</taxon>
        <taxon>Metazoa</taxon>
        <taxon>Chordata</taxon>
        <taxon>Craniata</taxon>
        <taxon>Vertebrata</taxon>
        <taxon>Euteleostomi</taxon>
        <taxon>Actinopterygii</taxon>
        <taxon>Neopterygii</taxon>
        <taxon>Teleostei</taxon>
        <taxon>Anguilliformes</taxon>
        <taxon>Anguillidae</taxon>
        <taxon>Anguilla</taxon>
    </lineage>
</organism>
<evidence type="ECO:0000313" key="1">
    <source>
        <dbReference type="EMBL" id="JAH50407.1"/>
    </source>
</evidence>
<dbReference type="AlphaFoldDB" id="A0A0E9TAG5"/>
<name>A0A0E9TAG5_ANGAN</name>
<reference evidence="1" key="2">
    <citation type="journal article" date="2015" name="Fish Shellfish Immunol.">
        <title>Early steps in the European eel (Anguilla anguilla)-Vibrio vulnificus interaction in the gills: Role of the RtxA13 toxin.</title>
        <authorList>
            <person name="Callol A."/>
            <person name="Pajuelo D."/>
            <person name="Ebbesson L."/>
            <person name="Teles M."/>
            <person name="MacKenzie S."/>
            <person name="Amaro C."/>
        </authorList>
    </citation>
    <scope>NUCLEOTIDE SEQUENCE</scope>
</reference>
<reference evidence="1" key="1">
    <citation type="submission" date="2014-11" db="EMBL/GenBank/DDBJ databases">
        <authorList>
            <person name="Amaro Gonzalez C."/>
        </authorList>
    </citation>
    <scope>NUCLEOTIDE SEQUENCE</scope>
</reference>
<dbReference type="EMBL" id="GBXM01058170">
    <property type="protein sequence ID" value="JAH50407.1"/>
    <property type="molecule type" value="Transcribed_RNA"/>
</dbReference>
<sequence>MTKVGNKSVFTSIQKCWYILTSINSLPLI</sequence>
<protein>
    <submittedName>
        <fullName evidence="1">Uncharacterized protein</fullName>
    </submittedName>
</protein>